<dbReference type="Pfam" id="PF00144">
    <property type="entry name" value="Beta-lactamase"/>
    <property type="match status" value="1"/>
</dbReference>
<evidence type="ECO:0000256" key="1">
    <source>
        <dbReference type="ARBA" id="ARBA00004370"/>
    </source>
</evidence>
<dbReference type="InterPro" id="IPR050491">
    <property type="entry name" value="AmpC-like"/>
</dbReference>
<accession>A0ABM6KF97</accession>
<dbReference type="InterPro" id="IPR001466">
    <property type="entry name" value="Beta-lactam-related"/>
</dbReference>
<dbReference type="SUPFAM" id="SSF56601">
    <property type="entry name" value="beta-lactamase/transpeptidase-like"/>
    <property type="match status" value="1"/>
</dbReference>
<keyword evidence="2" id="KW-0472">Membrane</keyword>
<proteinExistence type="predicted"/>
<dbReference type="Gene3D" id="3.40.710.10">
    <property type="entry name" value="DD-peptidase/beta-lactamase superfamily"/>
    <property type="match status" value="1"/>
</dbReference>
<feature type="domain" description="Beta-lactamase-related" evidence="3">
    <location>
        <begin position="14"/>
        <end position="331"/>
    </location>
</feature>
<reference evidence="4 5" key="1">
    <citation type="submission" date="2017-04" db="EMBL/GenBank/DDBJ databases">
        <title>Complete Genome Sequence of the Bacillus horikoshii 20a strain from Cuatro Cienegas, Coahuila, Mexico.</title>
        <authorList>
            <person name="Zarza E."/>
            <person name="Alcaraz L.D."/>
            <person name="Aguilar-Salinas B."/>
            <person name="Islas A."/>
            <person name="Olmedo-Alvarez G."/>
        </authorList>
    </citation>
    <scope>NUCLEOTIDE SEQUENCE [LARGE SCALE GENOMIC DNA]</scope>
    <source>
        <strain evidence="4 5">20a</strain>
    </source>
</reference>
<gene>
    <name evidence="4" type="ORF">B4U37_02525</name>
</gene>
<dbReference type="InterPro" id="IPR012338">
    <property type="entry name" value="Beta-lactam/transpept-like"/>
</dbReference>
<dbReference type="Proteomes" id="UP000195573">
    <property type="component" value="Chromosome"/>
</dbReference>
<name>A0ABM6KF97_9BACI</name>
<dbReference type="PANTHER" id="PTHR46825:SF11">
    <property type="entry name" value="PENICILLIN-BINDING PROTEIN 4"/>
    <property type="match status" value="1"/>
</dbReference>
<dbReference type="EMBL" id="CP020880">
    <property type="protein sequence ID" value="ART74985.1"/>
    <property type="molecule type" value="Genomic_DNA"/>
</dbReference>
<evidence type="ECO:0000313" key="4">
    <source>
        <dbReference type="EMBL" id="ART74985.1"/>
    </source>
</evidence>
<evidence type="ECO:0000313" key="5">
    <source>
        <dbReference type="Proteomes" id="UP000195573"/>
    </source>
</evidence>
<organism evidence="4 5">
    <name type="scientific">Sutcliffiella horikoshii</name>
    <dbReference type="NCBI Taxonomy" id="79883"/>
    <lineage>
        <taxon>Bacteria</taxon>
        <taxon>Bacillati</taxon>
        <taxon>Bacillota</taxon>
        <taxon>Bacilli</taxon>
        <taxon>Bacillales</taxon>
        <taxon>Bacillaceae</taxon>
        <taxon>Sutcliffiella</taxon>
    </lineage>
</organism>
<dbReference type="GeneID" id="96737313"/>
<evidence type="ECO:0000259" key="3">
    <source>
        <dbReference type="Pfam" id="PF00144"/>
    </source>
</evidence>
<keyword evidence="5" id="KW-1185">Reference proteome</keyword>
<protein>
    <submittedName>
        <fullName evidence="4">Penicillin-binding protein</fullName>
    </submittedName>
</protein>
<dbReference type="RefSeq" id="WP_088016921.1">
    <property type="nucleotide sequence ID" value="NZ_CP020880.1"/>
</dbReference>
<evidence type="ECO:0000256" key="2">
    <source>
        <dbReference type="ARBA" id="ARBA00023136"/>
    </source>
</evidence>
<sequence>MKLKNVELETILANMVQEIDFSGVIHVENDTGVIHTSAHGFCNRSDAIPNTTNTRFGIASGCKLFTAIGICQLVERGSSISFHSKLSNLLDHSFPLFDEEVTVHQLLTHSSGIPDYFDEDEMEDFEELWVKNPMYHMRELEDFLPLFQKQLMKFIPGEKFYYNNAGYIVLGLIIEKVTRVPFTDYVEEHIFKPAQMEESGYFSLDSLPAKTALGYIDKEDGTWKTNSYSIPIKGGADGGAYVTAGDFAKLWQSLLNGKLLSKEMLDKMMTPWIQTNNDNDYYGYGMWMEKAEDKIVKYHVMGYDPGVSFASAYYPASETIVVIPSNKEHGPHKLMYLLEDRI</sequence>
<dbReference type="PANTHER" id="PTHR46825">
    <property type="entry name" value="D-ALANYL-D-ALANINE-CARBOXYPEPTIDASE/ENDOPEPTIDASE AMPH"/>
    <property type="match status" value="1"/>
</dbReference>
<comment type="subcellular location">
    <subcellularLocation>
        <location evidence="1">Membrane</location>
    </subcellularLocation>
</comment>